<feature type="compositionally biased region" description="Basic and acidic residues" evidence="1">
    <location>
        <begin position="11"/>
        <end position="26"/>
    </location>
</feature>
<evidence type="ECO:0000256" key="1">
    <source>
        <dbReference type="SAM" id="MobiDB-lite"/>
    </source>
</evidence>
<protein>
    <submittedName>
        <fullName evidence="2">(rape) hypothetical protein</fullName>
    </submittedName>
</protein>
<gene>
    <name evidence="2" type="ORF">DARMORV10_C05P09060.1</name>
</gene>
<proteinExistence type="predicted"/>
<sequence>MKDISSAGEAQPEKMQNKPFKEATEESHFEIFRPTFVLVWTSEARTPKQKQKLRFMVIAIRQVIYRHQARVIKFY</sequence>
<reference evidence="2" key="1">
    <citation type="submission" date="2021-01" db="EMBL/GenBank/DDBJ databases">
        <authorList>
            <consortium name="Genoscope - CEA"/>
            <person name="William W."/>
        </authorList>
    </citation>
    <scope>NUCLEOTIDE SEQUENCE</scope>
</reference>
<accession>A0A816KS05</accession>
<feature type="region of interest" description="Disordered" evidence="1">
    <location>
        <begin position="1"/>
        <end position="26"/>
    </location>
</feature>
<evidence type="ECO:0000313" key="2">
    <source>
        <dbReference type="EMBL" id="CAF1924796.1"/>
    </source>
</evidence>
<name>A0A816KS05_BRANA</name>
<dbReference type="AlphaFoldDB" id="A0A816KS05"/>
<organism evidence="2">
    <name type="scientific">Brassica napus</name>
    <name type="common">Rape</name>
    <dbReference type="NCBI Taxonomy" id="3708"/>
    <lineage>
        <taxon>Eukaryota</taxon>
        <taxon>Viridiplantae</taxon>
        <taxon>Streptophyta</taxon>
        <taxon>Embryophyta</taxon>
        <taxon>Tracheophyta</taxon>
        <taxon>Spermatophyta</taxon>
        <taxon>Magnoliopsida</taxon>
        <taxon>eudicotyledons</taxon>
        <taxon>Gunneridae</taxon>
        <taxon>Pentapetalae</taxon>
        <taxon>rosids</taxon>
        <taxon>malvids</taxon>
        <taxon>Brassicales</taxon>
        <taxon>Brassicaceae</taxon>
        <taxon>Brassiceae</taxon>
        <taxon>Brassica</taxon>
    </lineage>
</organism>
<dbReference type="Proteomes" id="UP001295469">
    <property type="component" value="Chromosome C05"/>
</dbReference>
<dbReference type="EMBL" id="HG994369">
    <property type="protein sequence ID" value="CAF1924796.1"/>
    <property type="molecule type" value="Genomic_DNA"/>
</dbReference>